<gene>
    <name evidence="1" type="ORF">RUA4292_03950</name>
</gene>
<accession>A0A0P1F259</accession>
<proteinExistence type="predicted"/>
<dbReference type="AlphaFoldDB" id="A0A0P1F259"/>
<organism evidence="1 2">
    <name type="scientific">Ruegeria atlantica</name>
    <dbReference type="NCBI Taxonomy" id="81569"/>
    <lineage>
        <taxon>Bacteria</taxon>
        <taxon>Pseudomonadati</taxon>
        <taxon>Pseudomonadota</taxon>
        <taxon>Alphaproteobacteria</taxon>
        <taxon>Rhodobacterales</taxon>
        <taxon>Roseobacteraceae</taxon>
        <taxon>Ruegeria</taxon>
    </lineage>
</organism>
<protein>
    <submittedName>
        <fullName evidence="1">Uncharacterized protein</fullName>
    </submittedName>
</protein>
<evidence type="ECO:0000313" key="2">
    <source>
        <dbReference type="Proteomes" id="UP000050783"/>
    </source>
</evidence>
<dbReference type="Proteomes" id="UP000050783">
    <property type="component" value="Unassembled WGS sequence"/>
</dbReference>
<name>A0A0P1F259_9RHOB</name>
<sequence length="54" mass="6039">MVSLHFILGKVGICCIFANAEYRTKPNFLSIYVCFAISSVSLQKVDQRNATMPL</sequence>
<reference evidence="1 2" key="1">
    <citation type="submission" date="2015-09" db="EMBL/GenBank/DDBJ databases">
        <authorList>
            <consortium name="Swine Surveillance"/>
        </authorList>
    </citation>
    <scope>NUCLEOTIDE SEQUENCE [LARGE SCALE GENOMIC DNA]</scope>
    <source>
        <strain evidence="1 2">CECT 4292</strain>
    </source>
</reference>
<dbReference type="EMBL" id="CYPU01000071">
    <property type="protein sequence ID" value="CUH49753.1"/>
    <property type="molecule type" value="Genomic_DNA"/>
</dbReference>
<evidence type="ECO:0000313" key="1">
    <source>
        <dbReference type="EMBL" id="CUH49753.1"/>
    </source>
</evidence>